<keyword evidence="2" id="KW-1185">Reference proteome</keyword>
<accession>A0ACB8FN64</accession>
<dbReference type="Proteomes" id="UP000827872">
    <property type="component" value="Linkage Group LG06"/>
</dbReference>
<sequence>MWSLGCVIAELFLGWPLYPGASEYDQIRYISQTQGLPAEYLLSAGTKTTRFFNRDTDSPYPLWRLKTPDDHEAETGIKSKEARKYIFNCLDDMAQVNMTSDLEGSDMLVEKADRREFIDLLKKMLTIDADKRITPIETLNHPFVTMTHLLDFPHSTHVKSCFQNMEICKRRVNMYDTVNQSKTPFITHVAPSTSTNLTMTFNNQLNTVHNQATSLASTSTTSATISLANPEVSILNYQSALYQPSAASMAAVAQRSVPLQTGTAQICARPDPFQQALIVCPPGFQGAFNEVYKYDMSLFTDAGLQFNVAIPSMLGTFKDGAWGWEIKGKTPFAL</sequence>
<keyword evidence="1" id="KW-0808">Transferase</keyword>
<name>A0ACB8FN64_9SAUR</name>
<evidence type="ECO:0000313" key="2">
    <source>
        <dbReference type="Proteomes" id="UP000827872"/>
    </source>
</evidence>
<keyword evidence="1" id="KW-0371">Homeobox</keyword>
<gene>
    <name evidence="1" type="primary">HIPK2_3</name>
    <name evidence="1" type="ORF">K3G42_012535</name>
</gene>
<organism evidence="1 2">
    <name type="scientific">Sphaerodactylus townsendi</name>
    <dbReference type="NCBI Taxonomy" id="933632"/>
    <lineage>
        <taxon>Eukaryota</taxon>
        <taxon>Metazoa</taxon>
        <taxon>Chordata</taxon>
        <taxon>Craniata</taxon>
        <taxon>Vertebrata</taxon>
        <taxon>Euteleostomi</taxon>
        <taxon>Lepidosauria</taxon>
        <taxon>Squamata</taxon>
        <taxon>Bifurcata</taxon>
        <taxon>Gekkota</taxon>
        <taxon>Sphaerodactylidae</taxon>
        <taxon>Sphaerodactylus</taxon>
    </lineage>
</organism>
<comment type="caution">
    <text evidence="1">The sequence shown here is derived from an EMBL/GenBank/DDBJ whole genome shotgun (WGS) entry which is preliminary data.</text>
</comment>
<protein>
    <submittedName>
        <fullName evidence="1">Homeodomain-interacting protein kinase 2</fullName>
    </submittedName>
</protein>
<keyword evidence="1" id="KW-0418">Kinase</keyword>
<proteinExistence type="predicted"/>
<evidence type="ECO:0000313" key="1">
    <source>
        <dbReference type="EMBL" id="KAH8006754.1"/>
    </source>
</evidence>
<dbReference type="EMBL" id="CM037619">
    <property type="protein sequence ID" value="KAH8006754.1"/>
    <property type="molecule type" value="Genomic_DNA"/>
</dbReference>
<reference evidence="1" key="1">
    <citation type="submission" date="2021-08" db="EMBL/GenBank/DDBJ databases">
        <title>The first chromosome-level gecko genome reveals the dynamic sex chromosomes of Neotropical dwarf geckos (Sphaerodactylidae: Sphaerodactylus).</title>
        <authorList>
            <person name="Pinto B.J."/>
            <person name="Keating S.E."/>
            <person name="Gamble T."/>
        </authorList>
    </citation>
    <scope>NUCLEOTIDE SEQUENCE</scope>
    <source>
        <strain evidence="1">TG3544</strain>
    </source>
</reference>
<keyword evidence="1" id="KW-0238">DNA-binding</keyword>